<comment type="function">
    <text evidence="2">Hydrolysis of the deoxyribose N-glycosidic bond to excise 3-methyladenine, and 7-methylguanine from the damaged DNA polymer formed by alkylation lesions.</text>
</comment>
<dbReference type="PANTHER" id="PTHR10429:SF0">
    <property type="entry name" value="DNA-3-METHYLADENINE GLYCOSYLASE"/>
    <property type="match status" value="1"/>
</dbReference>
<dbReference type="PANTHER" id="PTHR10429">
    <property type="entry name" value="DNA-3-METHYLADENINE GLYCOSYLASE"/>
    <property type="match status" value="1"/>
</dbReference>
<dbReference type="GO" id="GO:0003677">
    <property type="term" value="F:DNA binding"/>
    <property type="evidence" value="ECO:0007669"/>
    <property type="project" value="InterPro"/>
</dbReference>
<dbReference type="Pfam" id="PF02245">
    <property type="entry name" value="Pur_DNA_glyco"/>
    <property type="match status" value="1"/>
</dbReference>
<dbReference type="InterPro" id="IPR011034">
    <property type="entry name" value="Formyl_transferase-like_C_sf"/>
</dbReference>
<organism evidence="10">
    <name type="scientific">Salix viminalis</name>
    <name type="common">Common osier</name>
    <name type="synonym">Basket willow</name>
    <dbReference type="NCBI Taxonomy" id="40686"/>
    <lineage>
        <taxon>Eukaryota</taxon>
        <taxon>Viridiplantae</taxon>
        <taxon>Streptophyta</taxon>
        <taxon>Embryophyta</taxon>
        <taxon>Tracheophyta</taxon>
        <taxon>Spermatophyta</taxon>
        <taxon>Magnoliopsida</taxon>
        <taxon>eudicotyledons</taxon>
        <taxon>Gunneridae</taxon>
        <taxon>Pentapetalae</taxon>
        <taxon>rosids</taxon>
        <taxon>fabids</taxon>
        <taxon>Malpighiales</taxon>
        <taxon>Salicaceae</taxon>
        <taxon>Saliceae</taxon>
        <taxon>Salix</taxon>
    </lineage>
</organism>
<keyword evidence="6" id="KW-0378">Hydrolase</keyword>
<sequence length="158" mass="17684">MEKGHHPVMISVNWGTYIGQALGISTEWSNHPLHSPGGLELLDGPEPEKILVGPRVGIDYALPEHVSAPWRFAIAVCNNQIMANLYDDYSLNNNQIIHMPARIILRYCDETTVFIARNYVMFIAAKLKVQPSQPTTSKYQMSGLKKQADAKPNHISKC</sequence>
<proteinExistence type="inferred from homology"/>
<evidence type="ECO:0000256" key="4">
    <source>
        <dbReference type="ARBA" id="ARBA00012000"/>
    </source>
</evidence>
<dbReference type="InterPro" id="IPR003180">
    <property type="entry name" value="MPG"/>
</dbReference>
<keyword evidence="7" id="KW-0234">DNA repair</keyword>
<comment type="similarity">
    <text evidence="3">Belongs to the DNA glycosylase MPG family.</text>
</comment>
<evidence type="ECO:0000256" key="8">
    <source>
        <dbReference type="ARBA" id="ARBA00033426"/>
    </source>
</evidence>
<evidence type="ECO:0000256" key="1">
    <source>
        <dbReference type="ARBA" id="ARBA00000086"/>
    </source>
</evidence>
<keyword evidence="5" id="KW-0227">DNA damage</keyword>
<feature type="region of interest" description="Disordered" evidence="9">
    <location>
        <begin position="134"/>
        <end position="158"/>
    </location>
</feature>
<dbReference type="InterPro" id="IPR036995">
    <property type="entry name" value="MPG_sf"/>
</dbReference>
<dbReference type="Gene3D" id="3.10.300.10">
    <property type="entry name" value="Methylpurine-DNA glycosylase (MPG)"/>
    <property type="match status" value="1"/>
</dbReference>
<dbReference type="SUPFAM" id="SSF50486">
    <property type="entry name" value="FMT C-terminal domain-like"/>
    <property type="match status" value="1"/>
</dbReference>
<dbReference type="EC" id="3.2.2.21" evidence="4"/>
<name>A0A6N2NJK0_SALVM</name>
<dbReference type="EMBL" id="CAADRP010002151">
    <property type="protein sequence ID" value="VFU62281.1"/>
    <property type="molecule type" value="Genomic_DNA"/>
</dbReference>
<dbReference type="GO" id="GO:0006284">
    <property type="term" value="P:base-excision repair"/>
    <property type="evidence" value="ECO:0007669"/>
    <property type="project" value="InterPro"/>
</dbReference>
<gene>
    <name evidence="10" type="ORF">SVIM_LOCUS470583</name>
</gene>
<evidence type="ECO:0000256" key="3">
    <source>
        <dbReference type="ARBA" id="ARBA00009232"/>
    </source>
</evidence>
<comment type="catalytic activity">
    <reaction evidence="1">
        <text>Hydrolysis of alkylated DNA, releasing 3-methyladenine, 3-methylguanine, 7-methylguanine and 7-methyladenine.</text>
        <dbReference type="EC" id="3.2.2.21"/>
    </reaction>
</comment>
<evidence type="ECO:0000256" key="5">
    <source>
        <dbReference type="ARBA" id="ARBA00022763"/>
    </source>
</evidence>
<evidence type="ECO:0000256" key="2">
    <source>
        <dbReference type="ARBA" id="ARBA00002421"/>
    </source>
</evidence>
<protein>
    <recommendedName>
        <fullName evidence="4">DNA-3-methyladenine glycosylase II</fullName>
        <ecNumber evidence="4">3.2.2.21</ecNumber>
    </recommendedName>
    <alternativeName>
        <fullName evidence="8">3-methyladenine DNA glycosidase</fullName>
    </alternativeName>
</protein>
<dbReference type="AlphaFoldDB" id="A0A6N2NJK0"/>
<evidence type="ECO:0000256" key="6">
    <source>
        <dbReference type="ARBA" id="ARBA00022801"/>
    </source>
</evidence>
<evidence type="ECO:0000256" key="9">
    <source>
        <dbReference type="SAM" id="MobiDB-lite"/>
    </source>
</evidence>
<reference evidence="10" key="1">
    <citation type="submission" date="2019-03" db="EMBL/GenBank/DDBJ databases">
        <authorList>
            <person name="Mank J."/>
            <person name="Almeida P."/>
        </authorList>
    </citation>
    <scope>NUCLEOTIDE SEQUENCE</scope>
    <source>
        <strain evidence="10">78183</strain>
    </source>
</reference>
<evidence type="ECO:0000313" key="10">
    <source>
        <dbReference type="EMBL" id="VFU62281.1"/>
    </source>
</evidence>
<accession>A0A6N2NJK0</accession>
<evidence type="ECO:0000256" key="7">
    <source>
        <dbReference type="ARBA" id="ARBA00023204"/>
    </source>
</evidence>
<dbReference type="GO" id="GO:0003905">
    <property type="term" value="F:alkylbase DNA N-glycosylase activity"/>
    <property type="evidence" value="ECO:0007669"/>
    <property type="project" value="UniProtKB-EC"/>
</dbReference>